<evidence type="ECO:0000256" key="1">
    <source>
        <dbReference type="SAM" id="MobiDB-lite"/>
    </source>
</evidence>
<reference evidence="5 6" key="1">
    <citation type="submission" date="2017-11" db="EMBL/GenBank/DDBJ databases">
        <title>De novo assembly and phasing of dikaryotic genomes from two isolates of Puccinia coronata f. sp. avenae, the causal agent of oat crown rust.</title>
        <authorList>
            <person name="Miller M.E."/>
            <person name="Zhang Y."/>
            <person name="Omidvar V."/>
            <person name="Sperschneider J."/>
            <person name="Schwessinger B."/>
            <person name="Raley C."/>
            <person name="Palmer J.M."/>
            <person name="Garnica D."/>
            <person name="Upadhyaya N."/>
            <person name="Rathjen J."/>
            <person name="Taylor J.M."/>
            <person name="Park R.F."/>
            <person name="Dodds P.N."/>
            <person name="Hirsch C.D."/>
            <person name="Kianian S.F."/>
            <person name="Figueroa M."/>
        </authorList>
    </citation>
    <scope>NUCLEOTIDE SEQUENCE [LARGE SCALE GENOMIC DNA]</scope>
    <source>
        <strain evidence="3">12NC29</strain>
        <strain evidence="2">12SD80</strain>
    </source>
</reference>
<sequence length="731" mass="80592">MTEELTLQEQENTLTLRTELLEQLSHLHITDPQPIRLICEGCDYSLFHPLPAAPEEDQTMLLSEPEYKELYFAPLHQFIQALHHIFPNLHNNHKNEIVLDFPTLEIKVPEDNMYSKQLSLFDIDRLHVGANLPDHLLISLDQQPRLVHRFNILAAYVSELEQPQQPEEEPLNNEPEEPLTIEQEGTMTIEQEESMTMEQEEILTIEQEESFTNEQEEPSANEREESQIQAQHNPTADETSANPPSPSPSNSTLHHEPELVLVTAAHQEITSTSDKNQHSATTTTTSTSLPLLLVPDYCPSPSSSLLTAPVVPSTEEDELGRNESELALGVDLLESEDVAAGFEDYVQVEETEVVEPDMTECDVELAAGQDPSSGELDFIPEADKVGTESEVPLVDHVETGASLEFPLVDLVETDAELEEGMGEDDWANIAVEAATSDENQVRVDDQAQLAEPSQDDDDDDDDDDEPAATATAQAEAADDDDHDPTMCEYKPDPDQLLLPDSITQLTEAESLIPSSNQAGLIPSSIDLIALPESLPEELVQHRRSPSSEFAANHEPDENVQTNDLLAGELDSYLDETIIGFCPESADLGEDVEESGFEVEGSCPPSDLTVNGFEHLSEGQVDELAVDEEAALLPDDKTSAYIPPGAESHDEFTLCPAGTEAVDELHAAYPSVDYQLPSSPETTLVSISRPLPQLGSKRNFAEVQYDLEMDQTSRSCAELPDCLLDAKKTRIV</sequence>
<evidence type="ECO:0000313" key="5">
    <source>
        <dbReference type="Proteomes" id="UP000235388"/>
    </source>
</evidence>
<evidence type="ECO:0000313" key="3">
    <source>
        <dbReference type="EMBL" id="PLW20421.1"/>
    </source>
</evidence>
<dbReference type="InterPro" id="IPR018822">
    <property type="entry name" value="UPF0646"/>
</dbReference>
<dbReference type="Proteomes" id="UP000235388">
    <property type="component" value="Unassembled WGS sequence"/>
</dbReference>
<feature type="compositionally biased region" description="Acidic residues" evidence="1">
    <location>
        <begin position="207"/>
        <end position="219"/>
    </location>
</feature>
<name>A0A2N5SGK0_9BASI</name>
<dbReference type="EMBL" id="PGCJ01000797">
    <property type="protein sequence ID" value="PLW20421.1"/>
    <property type="molecule type" value="Genomic_DNA"/>
</dbReference>
<feature type="region of interest" description="Disordered" evidence="1">
    <location>
        <begin position="434"/>
        <end position="502"/>
    </location>
</feature>
<feature type="compositionally biased region" description="Polar residues" evidence="1">
    <location>
        <begin position="268"/>
        <end position="280"/>
    </location>
</feature>
<accession>A0A2N5SGK0</accession>
<feature type="compositionally biased region" description="Basic and acidic residues" evidence="1">
    <location>
        <begin position="381"/>
        <end position="391"/>
    </location>
</feature>
<organism evidence="2 6">
    <name type="scientific">Puccinia coronata f. sp. avenae</name>
    <dbReference type="NCBI Taxonomy" id="200324"/>
    <lineage>
        <taxon>Eukaryota</taxon>
        <taxon>Fungi</taxon>
        <taxon>Dikarya</taxon>
        <taxon>Basidiomycota</taxon>
        <taxon>Pucciniomycotina</taxon>
        <taxon>Pucciniomycetes</taxon>
        <taxon>Pucciniales</taxon>
        <taxon>Pucciniaceae</taxon>
        <taxon>Puccinia</taxon>
    </lineage>
</organism>
<feature type="compositionally biased region" description="Basic and acidic residues" evidence="1">
    <location>
        <begin position="483"/>
        <end position="493"/>
    </location>
</feature>
<feature type="region of interest" description="Disordered" evidence="1">
    <location>
        <begin position="367"/>
        <end position="391"/>
    </location>
</feature>
<feature type="compositionally biased region" description="Polar residues" evidence="1">
    <location>
        <begin position="227"/>
        <end position="241"/>
    </location>
</feature>
<dbReference type="EMBL" id="PGCI01000006">
    <property type="protein sequence ID" value="PLW51221.1"/>
    <property type="molecule type" value="Genomic_DNA"/>
</dbReference>
<feature type="region of interest" description="Disordered" evidence="1">
    <location>
        <begin position="207"/>
        <end position="320"/>
    </location>
</feature>
<evidence type="ECO:0000313" key="6">
    <source>
        <dbReference type="Proteomes" id="UP000235392"/>
    </source>
</evidence>
<dbReference type="AlphaFoldDB" id="A0A2N5SGK0"/>
<proteinExistence type="predicted"/>
<dbReference type="OrthoDB" id="2507795at2759"/>
<evidence type="ECO:0000313" key="4">
    <source>
        <dbReference type="EMBL" id="PLW51221.1"/>
    </source>
</evidence>
<dbReference type="STRING" id="200324.A0A2N5SGK0"/>
<comment type="caution">
    <text evidence="2">The sequence shown here is derived from an EMBL/GenBank/DDBJ whole genome shotgun (WGS) entry which is preliminary data.</text>
</comment>
<dbReference type="EMBL" id="PGCI01000888">
    <property type="protein sequence ID" value="PLW12366.1"/>
    <property type="molecule type" value="Genomic_DNA"/>
</dbReference>
<feature type="compositionally biased region" description="Low complexity" evidence="1">
    <location>
        <begin position="281"/>
        <end position="293"/>
    </location>
</feature>
<dbReference type="Pfam" id="PF10336">
    <property type="entry name" value="DUF2420"/>
    <property type="match status" value="1"/>
</dbReference>
<gene>
    <name evidence="3" type="ORF">PCANC_08326</name>
    <name evidence="4" type="ORF">PCASD_00969</name>
    <name evidence="2" type="ORF">PCASD_22828</name>
</gene>
<feature type="compositionally biased region" description="Acidic residues" evidence="1">
    <location>
        <begin position="453"/>
        <end position="466"/>
    </location>
</feature>
<evidence type="ECO:0000313" key="2">
    <source>
        <dbReference type="EMBL" id="PLW12366.1"/>
    </source>
</evidence>
<keyword evidence="5" id="KW-1185">Reference proteome</keyword>
<protein>
    <submittedName>
        <fullName evidence="2">Uncharacterized protein</fullName>
    </submittedName>
</protein>
<dbReference type="Proteomes" id="UP000235392">
    <property type="component" value="Unassembled WGS sequence"/>
</dbReference>